<dbReference type="Proteomes" id="UP000717585">
    <property type="component" value="Unassembled WGS sequence"/>
</dbReference>
<gene>
    <name evidence="4" type="ORF">J8273_3320</name>
</gene>
<dbReference type="CDD" id="cd02440">
    <property type="entry name" value="AdoMet_MTases"/>
    <property type="match status" value="1"/>
</dbReference>
<name>A0A8J6E9D7_9EUKA</name>
<reference evidence="4" key="1">
    <citation type="submission" date="2021-05" db="EMBL/GenBank/DDBJ databases">
        <title>A free-living protist that lacks canonical eukaryotic 1 DNA replication and segregation systems.</title>
        <authorList>
            <person name="Salas-Leiva D.E."/>
            <person name="Tromer E.C."/>
            <person name="Curtis B.A."/>
            <person name="Jerlstrom-Hultqvist J."/>
            <person name="Kolisko M."/>
            <person name="Yi Z."/>
            <person name="Salas-Leiva J.S."/>
            <person name="Gallot-Lavallee L."/>
            <person name="Kops G.J.P.L."/>
            <person name="Archibald J.M."/>
            <person name="Simpson A.G.B."/>
            <person name="Roger A.J."/>
        </authorList>
    </citation>
    <scope>NUCLEOTIDE SEQUENCE</scope>
    <source>
        <strain evidence="4">BICM</strain>
    </source>
</reference>
<evidence type="ECO:0000256" key="2">
    <source>
        <dbReference type="ARBA" id="ARBA00022691"/>
    </source>
</evidence>
<dbReference type="PANTHER" id="PTHR43675:SF8">
    <property type="entry name" value="ARSENITE METHYLTRANSFERASE"/>
    <property type="match status" value="1"/>
</dbReference>
<sequence length="197" mass="21871">MSISTEESFQGKGVFPAKYAFTLLIPLRNIFLSPKLLIERLDLKPGHRVLEIGPGPGYFSTHIAKKLDGPSGHLTLADLQPAMLNKARKRLEARKLTNVDYVQLDGTGLDFPESSFDRVFMVTVIGEVQPDSMQRKYIEDISRIMKMDGILSISELAGDPDKLSTAELTELVCSGGSFEVKKIFGSERNYTANFSKL</sequence>
<dbReference type="InterPro" id="IPR029063">
    <property type="entry name" value="SAM-dependent_MTases_sf"/>
</dbReference>
<dbReference type="EMBL" id="JAHDYR010000025">
    <property type="protein sequence ID" value="KAG9393190.1"/>
    <property type="molecule type" value="Genomic_DNA"/>
</dbReference>
<protein>
    <submittedName>
        <fullName evidence="4">Methyltransferase domain</fullName>
    </submittedName>
</protein>
<dbReference type="GO" id="GO:0032259">
    <property type="term" value="P:methylation"/>
    <property type="evidence" value="ECO:0007669"/>
    <property type="project" value="UniProtKB-KW"/>
</dbReference>
<dbReference type="Pfam" id="PF13649">
    <property type="entry name" value="Methyltransf_25"/>
    <property type="match status" value="1"/>
</dbReference>
<dbReference type="AlphaFoldDB" id="A0A8J6E9D7"/>
<dbReference type="PANTHER" id="PTHR43675">
    <property type="entry name" value="ARSENITE METHYLTRANSFERASE"/>
    <property type="match status" value="1"/>
</dbReference>
<dbReference type="GO" id="GO:0008168">
    <property type="term" value="F:methyltransferase activity"/>
    <property type="evidence" value="ECO:0007669"/>
    <property type="project" value="UniProtKB-KW"/>
</dbReference>
<dbReference type="OrthoDB" id="10017101at2759"/>
<accession>A0A8J6E9D7</accession>
<evidence type="ECO:0000313" key="5">
    <source>
        <dbReference type="Proteomes" id="UP000717585"/>
    </source>
</evidence>
<evidence type="ECO:0000256" key="1">
    <source>
        <dbReference type="ARBA" id="ARBA00022679"/>
    </source>
</evidence>
<dbReference type="InterPro" id="IPR041698">
    <property type="entry name" value="Methyltransf_25"/>
</dbReference>
<evidence type="ECO:0000313" key="4">
    <source>
        <dbReference type="EMBL" id="KAG9393190.1"/>
    </source>
</evidence>
<organism evidence="4 5">
    <name type="scientific">Carpediemonas membranifera</name>
    <dbReference type="NCBI Taxonomy" id="201153"/>
    <lineage>
        <taxon>Eukaryota</taxon>
        <taxon>Metamonada</taxon>
        <taxon>Carpediemonas-like organisms</taxon>
        <taxon>Carpediemonas</taxon>
    </lineage>
</organism>
<evidence type="ECO:0000259" key="3">
    <source>
        <dbReference type="Pfam" id="PF13649"/>
    </source>
</evidence>
<dbReference type="Gene3D" id="3.40.50.150">
    <property type="entry name" value="Vaccinia Virus protein VP39"/>
    <property type="match status" value="1"/>
</dbReference>
<keyword evidence="5" id="KW-1185">Reference proteome</keyword>
<comment type="caution">
    <text evidence="4">The sequence shown here is derived from an EMBL/GenBank/DDBJ whole genome shotgun (WGS) entry which is preliminary data.</text>
</comment>
<keyword evidence="4" id="KW-0489">Methyltransferase</keyword>
<dbReference type="SUPFAM" id="SSF53335">
    <property type="entry name" value="S-adenosyl-L-methionine-dependent methyltransferases"/>
    <property type="match status" value="1"/>
</dbReference>
<keyword evidence="1" id="KW-0808">Transferase</keyword>
<dbReference type="InterPro" id="IPR026669">
    <property type="entry name" value="Arsenite_MeTrfase-like"/>
</dbReference>
<keyword evidence="2" id="KW-0949">S-adenosyl-L-methionine</keyword>
<proteinExistence type="predicted"/>
<feature type="domain" description="Methyltransferase" evidence="3">
    <location>
        <begin position="49"/>
        <end position="149"/>
    </location>
</feature>